<dbReference type="EMBL" id="FNNO01000012">
    <property type="protein sequence ID" value="SDX28815.1"/>
    <property type="molecule type" value="Genomic_DNA"/>
</dbReference>
<dbReference type="RefSeq" id="WP_092725256.1">
    <property type="nucleotide sequence ID" value="NZ_FNNO01000012.1"/>
</dbReference>
<reference evidence="1 2" key="1">
    <citation type="submission" date="2016-10" db="EMBL/GenBank/DDBJ databases">
        <authorList>
            <person name="Varghese N."/>
            <person name="Submissions S."/>
        </authorList>
    </citation>
    <scope>NUCLEOTIDE SEQUENCE [LARGE SCALE GENOMIC DNA]</scope>
    <source>
        <strain evidence="1 2">DSM 25353</strain>
    </source>
</reference>
<dbReference type="Pfam" id="PF12771">
    <property type="entry name" value="SusD-like_2"/>
    <property type="match status" value="1"/>
</dbReference>
<sequence>MKINFLNILISLTTITLVASSCQKGDLLSNPNVAAESATVPASLILNHITANLMREEEPIISSVYRYNQNIVSNYSYYFGGNSYNWSNTNHTYDMIRYCSKLEEQAQKQYGNTTNVYFALSKFFRAYAFIWLTQRVGDIPMTQAGNPGNLTPVYDSQHDVYKNCLALLDTANTLLGNLTNTTTASTKVDAGGDIFGLTYLQWRKVINTYKLRVLISLSQRADDNADLNIKSQFANIIANPTNYPIMTSNSDNMSYRYTTVTLYPPNRSGYAPYNNCENISQTFFNVTAAYNDPRVFALAIPAPAQLAAGKQVSDFTAYVGEDNGKSQGLMSNFSTDGKYSSLSYNRYMSSASGANAEPYILLGYPELCFNIAEAAYRGWIPGIIAADWYYKGINASMNVYGLSQGQTVTIGNVDGTKPNMGTATIDINGFLANPNVAYDVTKGLTQILTQKYVAFFMNSGYESYYNWRRTGVPAFSQGGAGIGTPSNQIPLRWQYPQDEINFNNTNYTSSIGTQYGGKDDVTAKMWLIK</sequence>
<name>A0A8X8LEK2_9BACT</name>
<dbReference type="SUPFAM" id="SSF48452">
    <property type="entry name" value="TPR-like"/>
    <property type="match status" value="1"/>
</dbReference>
<dbReference type="InterPro" id="IPR011990">
    <property type="entry name" value="TPR-like_helical_dom_sf"/>
</dbReference>
<accession>A0A8X8LEK2</accession>
<gene>
    <name evidence="1" type="ORF">SAMN05444410_112100</name>
</gene>
<keyword evidence="2" id="KW-1185">Reference proteome</keyword>
<evidence type="ECO:0000313" key="1">
    <source>
        <dbReference type="EMBL" id="SDX28815.1"/>
    </source>
</evidence>
<proteinExistence type="predicted"/>
<protein>
    <submittedName>
        <fullName evidence="1">Starch-binding associating with outer membrane</fullName>
    </submittedName>
</protein>
<dbReference type="Gene3D" id="1.25.40.390">
    <property type="match status" value="1"/>
</dbReference>
<dbReference type="InterPro" id="IPR041662">
    <property type="entry name" value="SusD-like_2"/>
</dbReference>
<comment type="caution">
    <text evidence="1">The sequence shown here is derived from an EMBL/GenBank/DDBJ whole genome shotgun (WGS) entry which is preliminary data.</text>
</comment>
<dbReference type="Proteomes" id="UP000198711">
    <property type="component" value="Unassembled WGS sequence"/>
</dbReference>
<organism evidence="1 2">
    <name type="scientific">Hydrobacter penzbergensis</name>
    <dbReference type="NCBI Taxonomy" id="1235997"/>
    <lineage>
        <taxon>Bacteria</taxon>
        <taxon>Pseudomonadati</taxon>
        <taxon>Bacteroidota</taxon>
        <taxon>Chitinophagia</taxon>
        <taxon>Chitinophagales</taxon>
        <taxon>Chitinophagaceae</taxon>
        <taxon>Hydrobacter</taxon>
    </lineage>
</organism>
<evidence type="ECO:0000313" key="2">
    <source>
        <dbReference type="Proteomes" id="UP000198711"/>
    </source>
</evidence>
<dbReference type="PROSITE" id="PS51257">
    <property type="entry name" value="PROKAR_LIPOPROTEIN"/>
    <property type="match status" value="1"/>
</dbReference>
<dbReference type="AlphaFoldDB" id="A0A8X8LEK2"/>